<dbReference type="OrthoDB" id="9803968at2"/>
<proteinExistence type="inferred from homology"/>
<dbReference type="Proteomes" id="UP000027647">
    <property type="component" value="Unassembled WGS sequence"/>
</dbReference>
<dbReference type="Gene3D" id="3.30.300.30">
    <property type="match status" value="1"/>
</dbReference>
<dbReference type="InterPro" id="IPR045851">
    <property type="entry name" value="AMP-bd_C_sf"/>
</dbReference>
<dbReference type="Gene3D" id="3.40.50.12780">
    <property type="entry name" value="N-terminal domain of ligase-like"/>
    <property type="match status" value="1"/>
</dbReference>
<dbReference type="SUPFAM" id="SSF56801">
    <property type="entry name" value="Acetyl-CoA synthetase-like"/>
    <property type="match status" value="1"/>
</dbReference>
<dbReference type="InterPro" id="IPR042099">
    <property type="entry name" value="ANL_N_sf"/>
</dbReference>
<dbReference type="STRING" id="1044.EH31_15210"/>
<organism evidence="5 6">
    <name type="scientific">Erythrobacter longus</name>
    <dbReference type="NCBI Taxonomy" id="1044"/>
    <lineage>
        <taxon>Bacteria</taxon>
        <taxon>Pseudomonadati</taxon>
        <taxon>Pseudomonadota</taxon>
        <taxon>Alphaproteobacteria</taxon>
        <taxon>Sphingomonadales</taxon>
        <taxon>Erythrobacteraceae</taxon>
        <taxon>Erythrobacter/Porphyrobacter group</taxon>
        <taxon>Erythrobacter</taxon>
    </lineage>
</organism>
<reference evidence="5 6" key="1">
    <citation type="submission" date="2014-04" db="EMBL/GenBank/DDBJ databases">
        <title>A comprehensive comparison of genomes of Erythrobacter spp. strains.</title>
        <authorList>
            <person name="Zheng Q."/>
        </authorList>
    </citation>
    <scope>NUCLEOTIDE SEQUENCE [LARGE SCALE GENOMIC DNA]</scope>
    <source>
        <strain evidence="5 6">DSM 6997</strain>
    </source>
</reference>
<dbReference type="AlphaFoldDB" id="A0A074MAC0"/>
<dbReference type="InterPro" id="IPR020845">
    <property type="entry name" value="AMP-binding_CS"/>
</dbReference>
<keyword evidence="2" id="KW-0436">Ligase</keyword>
<dbReference type="InterPro" id="IPR025110">
    <property type="entry name" value="AMP-bd_C"/>
</dbReference>
<dbReference type="PANTHER" id="PTHR43201">
    <property type="entry name" value="ACYL-COA SYNTHETASE"/>
    <property type="match status" value="1"/>
</dbReference>
<dbReference type="GO" id="GO:0006631">
    <property type="term" value="P:fatty acid metabolic process"/>
    <property type="evidence" value="ECO:0007669"/>
    <property type="project" value="TreeGrafter"/>
</dbReference>
<dbReference type="GO" id="GO:0031956">
    <property type="term" value="F:medium-chain fatty acid-CoA ligase activity"/>
    <property type="evidence" value="ECO:0007669"/>
    <property type="project" value="TreeGrafter"/>
</dbReference>
<feature type="domain" description="AMP-binding enzyme C-terminal" evidence="4">
    <location>
        <begin position="476"/>
        <end position="554"/>
    </location>
</feature>
<gene>
    <name evidence="5" type="ORF">EH31_15210</name>
</gene>
<feature type="domain" description="AMP-dependent synthetase/ligase" evidence="3">
    <location>
        <begin position="49"/>
        <end position="425"/>
    </location>
</feature>
<evidence type="ECO:0000256" key="1">
    <source>
        <dbReference type="ARBA" id="ARBA00006432"/>
    </source>
</evidence>
<evidence type="ECO:0000259" key="4">
    <source>
        <dbReference type="Pfam" id="PF13193"/>
    </source>
</evidence>
<evidence type="ECO:0000313" key="6">
    <source>
        <dbReference type="Proteomes" id="UP000027647"/>
    </source>
</evidence>
<evidence type="ECO:0000256" key="2">
    <source>
        <dbReference type="ARBA" id="ARBA00022598"/>
    </source>
</evidence>
<evidence type="ECO:0000259" key="3">
    <source>
        <dbReference type="Pfam" id="PF00501"/>
    </source>
</evidence>
<dbReference type="PANTHER" id="PTHR43201:SF5">
    <property type="entry name" value="MEDIUM-CHAIN ACYL-COA LIGASE ACSF2, MITOCHONDRIAL"/>
    <property type="match status" value="1"/>
</dbReference>
<protein>
    <submittedName>
        <fullName evidence="5">AMP-dependent synthetase</fullName>
    </submittedName>
</protein>
<comment type="similarity">
    <text evidence="1">Belongs to the ATP-dependent AMP-binding enzyme family.</text>
</comment>
<dbReference type="eggNOG" id="COG0318">
    <property type="taxonomic scope" value="Bacteria"/>
</dbReference>
<sequence>MATELDNALDAIMTELTKEGQPFHTTPIDRGGTAIPAFTTAPPSLAHYFAHFCQEHKDVPFIVDGDLRLTFGETYQAAVCVTESLVKDHGVEKGDRIGIAARNSANWMIAYMGIAMAGGCVTLLNGFWSGDELAYGIRLAECKIVLADAGRAKRLEGTDHSAKLVMMDHNAPHEGLSNVWRAPTSFEASAAMAMLGQIGPDDLATILYTSGSTGNSKGAYSDHLGVVSGVMNYVAQSAMAKLLMEGRGEDMSAQPCALVAVPLFHVTGAIPLFLQSYAIARKLVLMPKWDALHAIQLMDKEKVTYFVGVPLMSYEIATHPDLKDYDLSACKSFAAGGAPRPVEHVTRIKEALPGGFPLLGYGLTETNAVGCGNFNENYLAKPNSTGKASKPLVDLAILDDDGNPVAQGGVGEVCIRSVANFRGYWRNEEATNAAFTDDQYFRTGDLGYLDEDGYLYIVDRKKDIIIRGGENITCIEVEDAIYAHNDIAECSVFGLPDERMGEVPAAVFNVKEGRDAMSAADLREFLLSHIAPFKVPLEEHIWVVNEALPRLGTQKIDKKSLRAHYTEQVTAAA</sequence>
<dbReference type="Pfam" id="PF00501">
    <property type="entry name" value="AMP-binding"/>
    <property type="match status" value="1"/>
</dbReference>
<dbReference type="RefSeq" id="WP_034961565.1">
    <property type="nucleotide sequence ID" value="NZ_JMIW01000007.1"/>
</dbReference>
<evidence type="ECO:0000313" key="5">
    <source>
        <dbReference type="EMBL" id="KEO88783.1"/>
    </source>
</evidence>
<comment type="caution">
    <text evidence="5">The sequence shown here is derived from an EMBL/GenBank/DDBJ whole genome shotgun (WGS) entry which is preliminary data.</text>
</comment>
<dbReference type="Pfam" id="PF13193">
    <property type="entry name" value="AMP-binding_C"/>
    <property type="match status" value="1"/>
</dbReference>
<dbReference type="EMBL" id="JMIW01000007">
    <property type="protein sequence ID" value="KEO88783.1"/>
    <property type="molecule type" value="Genomic_DNA"/>
</dbReference>
<keyword evidence="6" id="KW-1185">Reference proteome</keyword>
<name>A0A074MAC0_ERYLO</name>
<dbReference type="PROSITE" id="PS00455">
    <property type="entry name" value="AMP_BINDING"/>
    <property type="match status" value="1"/>
</dbReference>
<dbReference type="InterPro" id="IPR000873">
    <property type="entry name" value="AMP-dep_synth/lig_dom"/>
</dbReference>
<accession>A0A074MAC0</accession>